<evidence type="ECO:0000313" key="1">
    <source>
        <dbReference type="EMBL" id="ABF77554.1"/>
    </source>
</evidence>
<name>A0A0H2XTU0_BURO1</name>
<accession>A0A0H2XTU0</accession>
<dbReference type="HOGENOM" id="CLU_1146464_0_0_4"/>
<organism evidence="1">
    <name type="scientific">Burkholderia orbicola (strain AU 1054)</name>
    <dbReference type="NCBI Taxonomy" id="331271"/>
    <lineage>
        <taxon>Bacteria</taxon>
        <taxon>Pseudomonadati</taxon>
        <taxon>Pseudomonadota</taxon>
        <taxon>Betaproteobacteria</taxon>
        <taxon>Burkholderiales</taxon>
        <taxon>Burkholderiaceae</taxon>
        <taxon>Burkholderia</taxon>
        <taxon>Burkholderia cepacia complex</taxon>
        <taxon>Burkholderia orbicola</taxon>
    </lineage>
</organism>
<dbReference type="EMBL" id="CP000378">
    <property type="protein sequence ID" value="ABF77554.1"/>
    <property type="molecule type" value="Genomic_DNA"/>
</dbReference>
<dbReference type="AlphaFoldDB" id="A0A0H2XTU0"/>
<proteinExistence type="predicted"/>
<protein>
    <submittedName>
        <fullName evidence="1">Uncharacterized protein</fullName>
    </submittedName>
</protein>
<sequence>MSMVVIKDRAALMQRLMDAVIQGYHSYTFGTVKTERVHALCEKFSDRYLVALNRNQLAYRRAKGFGNARLILADLGDPNGLHWWLLVTDGAHPAREREKGSRKTREDLKDALKPGERIHVSGYELLKMAHSKAVGGGVRLTWRMTDETKRQWRYQIRVAVRARHADDAVARVTRLMYKAPRFDSIKAQVDKLTDFLRAEWDRTGHDVQLLSIPAALKPIPRVASDGIPVAEWIAAQMPEQAA</sequence>
<reference evidence="1" key="1">
    <citation type="submission" date="2006-05" db="EMBL/GenBank/DDBJ databases">
        <title>Complete sequence of chromosome 1 of Burkholderia cenocepacia AU 1054.</title>
        <authorList>
            <consortium name="US DOE Joint Genome Institute"/>
            <person name="Copeland A."/>
            <person name="Lucas S."/>
            <person name="Lapidus A."/>
            <person name="Barry K."/>
            <person name="Detter J.C."/>
            <person name="Glavina del Rio T."/>
            <person name="Hammon N."/>
            <person name="Israni S."/>
            <person name="Dalin E."/>
            <person name="Tice H."/>
            <person name="Pitluck S."/>
            <person name="Chain P."/>
            <person name="Malfatti S."/>
            <person name="Shin M."/>
            <person name="Vergez L."/>
            <person name="Schmutz J."/>
            <person name="Larimer F."/>
            <person name="Land M."/>
            <person name="Hauser L."/>
            <person name="Kyrpides N."/>
            <person name="Lykidis A."/>
            <person name="LiPuma J.J."/>
            <person name="Konstantinidis K."/>
            <person name="Tiedje J.M."/>
            <person name="Richardson P."/>
        </authorList>
    </citation>
    <scope>NUCLEOTIDE SEQUENCE [LARGE SCALE GENOMIC DNA]</scope>
    <source>
        <strain evidence="1">AU 1054</strain>
    </source>
</reference>
<gene>
    <name evidence="1" type="ordered locus">Bcen_2656</name>
</gene>